<gene>
    <name evidence="1" type="ORF">ACFQ24_21410</name>
</gene>
<keyword evidence="2" id="KW-1185">Reference proteome</keyword>
<protein>
    <submittedName>
        <fullName evidence="1">Uncharacterized protein</fullName>
    </submittedName>
</protein>
<evidence type="ECO:0000313" key="2">
    <source>
        <dbReference type="Proteomes" id="UP001597203"/>
    </source>
</evidence>
<organism evidence="1 2">
    <name type="scientific">Sphingobium olei</name>
    <dbReference type="NCBI Taxonomy" id="420955"/>
    <lineage>
        <taxon>Bacteria</taxon>
        <taxon>Pseudomonadati</taxon>
        <taxon>Pseudomonadota</taxon>
        <taxon>Alphaproteobacteria</taxon>
        <taxon>Sphingomonadales</taxon>
        <taxon>Sphingomonadaceae</taxon>
        <taxon>Sphingobium</taxon>
    </lineage>
</organism>
<sequence length="137" mass="15462">MYQIHFRHDINLLDIAWHGLFDPETVASYAREVKARFVQERFLPGYLLRMDMSRSAVQPQDAVAAFREHLGEGEISAGIAHRHRDAERHRHIAGPARDDAILSADLRAGRRSAGLAAGTGACVGLIRRGWTRRPDRR</sequence>
<dbReference type="RefSeq" id="WP_380914986.1">
    <property type="nucleotide sequence ID" value="NZ_JBHTLS010000135.1"/>
</dbReference>
<proteinExistence type="predicted"/>
<reference evidence="2" key="1">
    <citation type="journal article" date="2019" name="Int. J. Syst. Evol. Microbiol.">
        <title>The Global Catalogue of Microorganisms (GCM) 10K type strain sequencing project: providing services to taxonomists for standard genome sequencing and annotation.</title>
        <authorList>
            <consortium name="The Broad Institute Genomics Platform"/>
            <consortium name="The Broad Institute Genome Sequencing Center for Infectious Disease"/>
            <person name="Wu L."/>
            <person name="Ma J."/>
        </authorList>
    </citation>
    <scope>NUCLEOTIDE SEQUENCE [LARGE SCALE GENOMIC DNA]</scope>
    <source>
        <strain evidence="2">CCUG 54329</strain>
    </source>
</reference>
<evidence type="ECO:0000313" key="1">
    <source>
        <dbReference type="EMBL" id="MFD1107434.1"/>
    </source>
</evidence>
<name>A0ABW3P7N2_9SPHN</name>
<comment type="caution">
    <text evidence="1">The sequence shown here is derived from an EMBL/GenBank/DDBJ whole genome shotgun (WGS) entry which is preliminary data.</text>
</comment>
<dbReference type="EMBL" id="JBHTLS010000135">
    <property type="protein sequence ID" value="MFD1107434.1"/>
    <property type="molecule type" value="Genomic_DNA"/>
</dbReference>
<dbReference type="Proteomes" id="UP001597203">
    <property type="component" value="Unassembled WGS sequence"/>
</dbReference>
<accession>A0ABW3P7N2</accession>